<dbReference type="PANTHER" id="PTHR34055">
    <property type="entry name" value="OS09G0491596 PROTEIN"/>
    <property type="match status" value="1"/>
</dbReference>
<feature type="region of interest" description="Disordered" evidence="1">
    <location>
        <begin position="1"/>
        <end position="40"/>
    </location>
</feature>
<proteinExistence type="predicted"/>
<evidence type="ECO:0000256" key="1">
    <source>
        <dbReference type="SAM" id="MobiDB-lite"/>
    </source>
</evidence>
<gene>
    <name evidence="2" type="ORF">PIB30_075263</name>
</gene>
<reference evidence="2 3" key="1">
    <citation type="journal article" date="2023" name="Plants (Basel)">
        <title>Bridging the Gap: Combining Genomics and Transcriptomics Approaches to Understand Stylosanthes scabra, an Orphan Legume from the Brazilian Caatinga.</title>
        <authorList>
            <person name="Ferreira-Neto J.R.C."/>
            <person name="da Silva M.D."/>
            <person name="Binneck E."/>
            <person name="de Melo N.F."/>
            <person name="da Silva R.H."/>
            <person name="de Melo A.L.T.M."/>
            <person name="Pandolfi V."/>
            <person name="Bustamante F.O."/>
            <person name="Brasileiro-Vidal A.C."/>
            <person name="Benko-Iseppon A.M."/>
        </authorList>
    </citation>
    <scope>NUCLEOTIDE SEQUENCE [LARGE SCALE GENOMIC DNA]</scope>
    <source>
        <tissue evidence="2">Leaves</tissue>
    </source>
</reference>
<evidence type="ECO:0000313" key="2">
    <source>
        <dbReference type="EMBL" id="MED6126116.1"/>
    </source>
</evidence>
<dbReference type="PANTHER" id="PTHR34055:SF1">
    <property type="entry name" value="EXPRESSED PROTEIN"/>
    <property type="match status" value="1"/>
</dbReference>
<keyword evidence="3" id="KW-1185">Reference proteome</keyword>
<name>A0ABU6RPR8_9FABA</name>
<dbReference type="Proteomes" id="UP001341840">
    <property type="component" value="Unassembled WGS sequence"/>
</dbReference>
<sequence length="165" mass="18565">MGRGRGRGKTLSITNHEDFASGGGKEVVVHKRRGRPQKLPKDDFVEEIDKIEVDESGMVNNGVSNKEVKIPNTLKRTRFDQLKEKLESELENGIVNRMSFDDLSKSNGFRRSESKRKSKPCRAAEVGLQCKLCPSFLYPFGLNFLIKGPSPETTKAEDRSQITHT</sequence>
<accession>A0ABU6RPR8</accession>
<evidence type="ECO:0000313" key="3">
    <source>
        <dbReference type="Proteomes" id="UP001341840"/>
    </source>
</evidence>
<comment type="caution">
    <text evidence="2">The sequence shown here is derived from an EMBL/GenBank/DDBJ whole genome shotgun (WGS) entry which is preliminary data.</text>
</comment>
<protein>
    <submittedName>
        <fullName evidence="2">Uncharacterized protein</fullName>
    </submittedName>
</protein>
<organism evidence="2 3">
    <name type="scientific">Stylosanthes scabra</name>
    <dbReference type="NCBI Taxonomy" id="79078"/>
    <lineage>
        <taxon>Eukaryota</taxon>
        <taxon>Viridiplantae</taxon>
        <taxon>Streptophyta</taxon>
        <taxon>Embryophyta</taxon>
        <taxon>Tracheophyta</taxon>
        <taxon>Spermatophyta</taxon>
        <taxon>Magnoliopsida</taxon>
        <taxon>eudicotyledons</taxon>
        <taxon>Gunneridae</taxon>
        <taxon>Pentapetalae</taxon>
        <taxon>rosids</taxon>
        <taxon>fabids</taxon>
        <taxon>Fabales</taxon>
        <taxon>Fabaceae</taxon>
        <taxon>Papilionoideae</taxon>
        <taxon>50 kb inversion clade</taxon>
        <taxon>dalbergioids sensu lato</taxon>
        <taxon>Dalbergieae</taxon>
        <taxon>Pterocarpus clade</taxon>
        <taxon>Stylosanthes</taxon>
    </lineage>
</organism>
<dbReference type="EMBL" id="JASCZI010031163">
    <property type="protein sequence ID" value="MED6126116.1"/>
    <property type="molecule type" value="Genomic_DNA"/>
</dbReference>